<gene>
    <name evidence="5" type="ORF">QJS10_CPB17g02172</name>
</gene>
<dbReference type="GO" id="GO:0006353">
    <property type="term" value="P:DNA-templated transcription termination"/>
    <property type="evidence" value="ECO:0007669"/>
    <property type="project" value="UniProtKB-KW"/>
</dbReference>
<reference evidence="5" key="1">
    <citation type="journal article" date="2023" name="Nat. Commun.">
        <title>Diploid and tetraploid genomes of Acorus and the evolution of monocots.</title>
        <authorList>
            <person name="Ma L."/>
            <person name="Liu K.W."/>
            <person name="Li Z."/>
            <person name="Hsiao Y.Y."/>
            <person name="Qi Y."/>
            <person name="Fu T."/>
            <person name="Tang G.D."/>
            <person name="Zhang D."/>
            <person name="Sun W.H."/>
            <person name="Liu D.K."/>
            <person name="Li Y."/>
            <person name="Chen G.Z."/>
            <person name="Liu X.D."/>
            <person name="Liao X.Y."/>
            <person name="Jiang Y.T."/>
            <person name="Yu X."/>
            <person name="Hao Y."/>
            <person name="Huang J."/>
            <person name="Zhao X.W."/>
            <person name="Ke S."/>
            <person name="Chen Y.Y."/>
            <person name="Wu W.L."/>
            <person name="Hsu J.L."/>
            <person name="Lin Y.F."/>
            <person name="Huang M.D."/>
            <person name="Li C.Y."/>
            <person name="Huang L."/>
            <person name="Wang Z.W."/>
            <person name="Zhao X."/>
            <person name="Zhong W.Y."/>
            <person name="Peng D.H."/>
            <person name="Ahmad S."/>
            <person name="Lan S."/>
            <person name="Zhang J.S."/>
            <person name="Tsai W.C."/>
            <person name="Van de Peer Y."/>
            <person name="Liu Z.J."/>
        </authorList>
    </citation>
    <scope>NUCLEOTIDE SEQUENCE</scope>
    <source>
        <strain evidence="5">CP</strain>
    </source>
</reference>
<keyword evidence="2" id="KW-0805">Transcription regulation</keyword>
<dbReference type="Gene3D" id="1.25.70.10">
    <property type="entry name" value="Transcription termination factor 3, mitochondrial"/>
    <property type="match status" value="1"/>
</dbReference>
<keyword evidence="2" id="KW-0806">Transcription termination</keyword>
<evidence type="ECO:0000256" key="2">
    <source>
        <dbReference type="ARBA" id="ARBA00022472"/>
    </source>
</evidence>
<keyword evidence="3" id="KW-0809">Transit peptide</keyword>
<dbReference type="EMBL" id="JAUJYO010000017">
    <property type="protein sequence ID" value="KAK1293413.1"/>
    <property type="molecule type" value="Genomic_DNA"/>
</dbReference>
<sequence length="589" mass="67526">MYCHHHHPLAAAASAAASDRNPNSRNPFSPPKTTPSLRLSALQSPDPLSISSSSTELPEDVVFRTHNAKSTALLRRLPQPELRDDEMMLMEAELSKFGRRRNHRFPGSISVSDDQFDRIDDVDDRKVERAIEIRRAVAAEVLKQALRASKLSITYSENLVSRLPEFVDRVIVEAAFMKREPEFSHSTFNARVKACIQRSNVVPLVKWLKHNSLTYPQIGKLICKCPGSLECLRQMVEWLKSIHVKGESLGSVLIKAGPVLGRTMEELDDIVGYLEMHGVRRDWVGFVIGRCPQVLALTMEELDARTRFYMDMGMNERDFGTMVFDYPRSLGFFSLEEMNSKVNYLKEFGLGADDVGRLLAFKPQLMGCSIEERWKPLVKYLYYLGVRRDGMRRILTMKPMIFCVDLETTIVPKVIFLITKAGVTQKDIGKVIALEPALLGCSIIDKLEVNVKYFLSLGIRQQLLGEMIADFPMLLKYNLDILRPKYRYLRRIMVRPLQDLIEFPRFFSYSLDGRIAPRHKILVENRINFKLRYMLAGSNEEFSRRVEAAVERRRRFELGIIDNDDTDDDDSHVLESEAHPSSLEKDGFD</sequence>
<evidence type="ECO:0000256" key="3">
    <source>
        <dbReference type="ARBA" id="ARBA00022946"/>
    </source>
</evidence>
<keyword evidence="2" id="KW-0804">Transcription</keyword>
<dbReference type="SMART" id="SM00733">
    <property type="entry name" value="Mterf"/>
    <property type="match status" value="8"/>
</dbReference>
<dbReference type="InterPro" id="IPR003690">
    <property type="entry name" value="MTERF"/>
</dbReference>
<comment type="similarity">
    <text evidence="1">Belongs to the mTERF family.</text>
</comment>
<evidence type="ECO:0000313" key="5">
    <source>
        <dbReference type="EMBL" id="KAK1293413.1"/>
    </source>
</evidence>
<accession>A0AAV9CW39</accession>
<feature type="region of interest" description="Disordered" evidence="4">
    <location>
        <begin position="562"/>
        <end position="589"/>
    </location>
</feature>
<dbReference type="PANTHER" id="PTHR13068">
    <property type="entry name" value="CGI-12 PROTEIN-RELATED"/>
    <property type="match status" value="1"/>
</dbReference>
<evidence type="ECO:0008006" key="7">
    <source>
        <dbReference type="Google" id="ProtNLM"/>
    </source>
</evidence>
<comment type="caution">
    <text evidence="5">The sequence shown here is derived from an EMBL/GenBank/DDBJ whole genome shotgun (WGS) entry which is preliminary data.</text>
</comment>
<feature type="region of interest" description="Disordered" evidence="4">
    <location>
        <begin position="14"/>
        <end position="55"/>
    </location>
</feature>
<evidence type="ECO:0000256" key="1">
    <source>
        <dbReference type="ARBA" id="ARBA00007692"/>
    </source>
</evidence>
<dbReference type="AlphaFoldDB" id="A0AAV9CW39"/>
<name>A0AAV9CW39_ACOCL</name>
<feature type="compositionally biased region" description="Low complexity" evidence="4">
    <location>
        <begin position="42"/>
        <end position="55"/>
    </location>
</feature>
<dbReference type="InterPro" id="IPR038538">
    <property type="entry name" value="MTERF_sf"/>
</dbReference>
<dbReference type="Pfam" id="PF02536">
    <property type="entry name" value="mTERF"/>
    <property type="match status" value="1"/>
</dbReference>
<evidence type="ECO:0000256" key="4">
    <source>
        <dbReference type="SAM" id="MobiDB-lite"/>
    </source>
</evidence>
<proteinExistence type="inferred from homology"/>
<evidence type="ECO:0000313" key="6">
    <source>
        <dbReference type="Proteomes" id="UP001180020"/>
    </source>
</evidence>
<keyword evidence="6" id="KW-1185">Reference proteome</keyword>
<reference evidence="5" key="2">
    <citation type="submission" date="2023-06" db="EMBL/GenBank/DDBJ databases">
        <authorList>
            <person name="Ma L."/>
            <person name="Liu K.-W."/>
            <person name="Li Z."/>
            <person name="Hsiao Y.-Y."/>
            <person name="Qi Y."/>
            <person name="Fu T."/>
            <person name="Tang G."/>
            <person name="Zhang D."/>
            <person name="Sun W.-H."/>
            <person name="Liu D.-K."/>
            <person name="Li Y."/>
            <person name="Chen G.-Z."/>
            <person name="Liu X.-D."/>
            <person name="Liao X.-Y."/>
            <person name="Jiang Y.-T."/>
            <person name="Yu X."/>
            <person name="Hao Y."/>
            <person name="Huang J."/>
            <person name="Zhao X.-W."/>
            <person name="Ke S."/>
            <person name="Chen Y.-Y."/>
            <person name="Wu W.-L."/>
            <person name="Hsu J.-L."/>
            <person name="Lin Y.-F."/>
            <person name="Huang M.-D."/>
            <person name="Li C.-Y."/>
            <person name="Huang L."/>
            <person name="Wang Z.-W."/>
            <person name="Zhao X."/>
            <person name="Zhong W.-Y."/>
            <person name="Peng D.-H."/>
            <person name="Ahmad S."/>
            <person name="Lan S."/>
            <person name="Zhang J.-S."/>
            <person name="Tsai W.-C."/>
            <person name="Van De Peer Y."/>
            <person name="Liu Z.-J."/>
        </authorList>
    </citation>
    <scope>NUCLEOTIDE SEQUENCE</scope>
    <source>
        <strain evidence="5">CP</strain>
        <tissue evidence="5">Leaves</tissue>
    </source>
</reference>
<dbReference type="PANTHER" id="PTHR13068:SF98">
    <property type="entry name" value="TRANSCRIPTION TERMINATION FACTOR MTERF2, CHLOROPLASTIC"/>
    <property type="match status" value="1"/>
</dbReference>
<feature type="compositionally biased region" description="Low complexity" evidence="4">
    <location>
        <begin position="14"/>
        <end position="27"/>
    </location>
</feature>
<protein>
    <recommendedName>
        <fullName evidence="7">Embryo defective 2219</fullName>
    </recommendedName>
</protein>
<dbReference type="Proteomes" id="UP001180020">
    <property type="component" value="Unassembled WGS sequence"/>
</dbReference>
<dbReference type="GO" id="GO:0003676">
    <property type="term" value="F:nucleic acid binding"/>
    <property type="evidence" value="ECO:0007669"/>
    <property type="project" value="InterPro"/>
</dbReference>
<organism evidence="5 6">
    <name type="scientific">Acorus calamus</name>
    <name type="common">Sweet flag</name>
    <dbReference type="NCBI Taxonomy" id="4465"/>
    <lineage>
        <taxon>Eukaryota</taxon>
        <taxon>Viridiplantae</taxon>
        <taxon>Streptophyta</taxon>
        <taxon>Embryophyta</taxon>
        <taxon>Tracheophyta</taxon>
        <taxon>Spermatophyta</taxon>
        <taxon>Magnoliopsida</taxon>
        <taxon>Liliopsida</taxon>
        <taxon>Acoraceae</taxon>
        <taxon>Acorus</taxon>
    </lineage>
</organism>
<feature type="compositionally biased region" description="Basic and acidic residues" evidence="4">
    <location>
        <begin position="571"/>
        <end position="589"/>
    </location>
</feature>